<organism evidence="3 4">
    <name type="scientific">Forsythia ovata</name>
    <dbReference type="NCBI Taxonomy" id="205694"/>
    <lineage>
        <taxon>Eukaryota</taxon>
        <taxon>Viridiplantae</taxon>
        <taxon>Streptophyta</taxon>
        <taxon>Embryophyta</taxon>
        <taxon>Tracheophyta</taxon>
        <taxon>Spermatophyta</taxon>
        <taxon>Magnoliopsida</taxon>
        <taxon>eudicotyledons</taxon>
        <taxon>Gunneridae</taxon>
        <taxon>Pentapetalae</taxon>
        <taxon>asterids</taxon>
        <taxon>lamiids</taxon>
        <taxon>Lamiales</taxon>
        <taxon>Oleaceae</taxon>
        <taxon>Forsythieae</taxon>
        <taxon>Forsythia</taxon>
    </lineage>
</organism>
<dbReference type="PANTHER" id="PTHR33144">
    <property type="entry name" value="OS10G0409366 PROTEIN-RELATED"/>
    <property type="match status" value="1"/>
</dbReference>
<dbReference type="EMBL" id="JBFOLJ010000010">
    <property type="protein sequence ID" value="KAL2501387.1"/>
    <property type="molecule type" value="Genomic_DNA"/>
</dbReference>
<feature type="coiled-coil region" evidence="1">
    <location>
        <begin position="418"/>
        <end position="459"/>
    </location>
</feature>
<gene>
    <name evidence="3" type="ORF">Fot_35235</name>
</gene>
<proteinExistence type="predicted"/>
<dbReference type="InterPro" id="IPR004252">
    <property type="entry name" value="Probable_transposase_24"/>
</dbReference>
<sequence length="536" mass="61094">MDKSWVRMHPCTKEFDDGLKAFIEHAFAHGFVCASKVKCPCIDCKNMNDVNKEILYEHLICRGMMSNYKVWHLHGEKFETTPTPETTIDNIDGECGECSDGGDRDYIIDMLRDRFERPVVDEDTDGMAEETDGVSSDEQEVAPRNVRGKAKLAFLGRTRVGKLSVSFRDGVAVGPNSTELSALAGRLGRDANLLPFHFLKWPLVDIEYKDRVMMEIKQHFDFPDECNKYVLKQLNAAWKDEKGDLKREYFTPFVTREDRIANRPDKVPEDQWTVLVEYWENPKTHEKAGKNTLNRKRHKIMHTGGSKSFMKHAVEIEEDPQRDAPSGTPATRLEIFRKTHTRKDKTPINELAKEKMDQMKELADKASEEGSSMYSTGHDDIFTQVMGPDSRGRKRCFGRATFPGELSNTTSNRDNAEVRSLKGKVVDVEEELKSTKEELKNTQQQCSDLKSTTNALQESLKATMDEIAMMRGYFRLFLPDGISNKIAMQMEEFGHDSMIDGILACEWNVQDLIYSLLCTDEDIKSLNGIHANVSLT</sequence>
<reference evidence="4" key="1">
    <citation type="submission" date="2024-07" db="EMBL/GenBank/DDBJ databases">
        <title>Two chromosome-level genome assemblies of Korean endemic species Abeliophyllum distichum and Forsythia ovata (Oleaceae).</title>
        <authorList>
            <person name="Jang H."/>
        </authorList>
    </citation>
    <scope>NUCLEOTIDE SEQUENCE [LARGE SCALE GENOMIC DNA]</scope>
</reference>
<name>A0ABD1SKY1_9LAMI</name>
<comment type="caution">
    <text evidence="3">The sequence shown here is derived from an EMBL/GenBank/DDBJ whole genome shotgun (WGS) entry which is preliminary data.</text>
</comment>
<evidence type="ECO:0000256" key="1">
    <source>
        <dbReference type="SAM" id="Coils"/>
    </source>
</evidence>
<evidence type="ECO:0000259" key="2">
    <source>
        <dbReference type="Pfam" id="PF13963"/>
    </source>
</evidence>
<dbReference type="Pfam" id="PF03004">
    <property type="entry name" value="Transposase_24"/>
    <property type="match status" value="1"/>
</dbReference>
<feature type="domain" description="Transposase-associated" evidence="2">
    <location>
        <begin position="3"/>
        <end position="76"/>
    </location>
</feature>
<dbReference type="Proteomes" id="UP001604277">
    <property type="component" value="Unassembled WGS sequence"/>
</dbReference>
<dbReference type="InterPro" id="IPR029480">
    <property type="entry name" value="Transpos_assoc"/>
</dbReference>
<accession>A0ABD1SKY1</accession>
<evidence type="ECO:0000313" key="4">
    <source>
        <dbReference type="Proteomes" id="UP001604277"/>
    </source>
</evidence>
<dbReference type="AlphaFoldDB" id="A0ABD1SKY1"/>
<protein>
    <recommendedName>
        <fullName evidence="2">Transposase-associated domain-containing protein</fullName>
    </recommendedName>
</protein>
<evidence type="ECO:0000313" key="3">
    <source>
        <dbReference type="EMBL" id="KAL2501387.1"/>
    </source>
</evidence>
<dbReference type="PANTHER" id="PTHR33144:SF45">
    <property type="entry name" value="TRANSPOSASE TNP1_EN_SPM-LIKE DOMAIN-CONTAINING PROTEIN"/>
    <property type="match status" value="1"/>
</dbReference>
<dbReference type="Pfam" id="PF13963">
    <property type="entry name" value="Transpos_assoc"/>
    <property type="match status" value="1"/>
</dbReference>
<keyword evidence="4" id="KW-1185">Reference proteome</keyword>
<keyword evidence="1" id="KW-0175">Coiled coil</keyword>